<evidence type="ECO:0000313" key="2">
    <source>
        <dbReference type="EMBL" id="QDV31406.1"/>
    </source>
</evidence>
<evidence type="ECO:0000256" key="1">
    <source>
        <dbReference type="SAM" id="SignalP"/>
    </source>
</evidence>
<feature type="signal peptide" evidence="1">
    <location>
        <begin position="1"/>
        <end position="22"/>
    </location>
</feature>
<gene>
    <name evidence="2" type="ORF">Spb1_33500</name>
</gene>
<evidence type="ECO:0000313" key="3">
    <source>
        <dbReference type="Proteomes" id="UP000315349"/>
    </source>
</evidence>
<dbReference type="RefSeq" id="WP_145302253.1">
    <property type="nucleotide sequence ID" value="NZ_CP036299.1"/>
</dbReference>
<dbReference type="AlphaFoldDB" id="A0A518GS41"/>
<reference evidence="2 3" key="1">
    <citation type="submission" date="2019-02" db="EMBL/GenBank/DDBJ databases">
        <title>Deep-cultivation of Planctomycetes and their phenomic and genomic characterization uncovers novel biology.</title>
        <authorList>
            <person name="Wiegand S."/>
            <person name="Jogler M."/>
            <person name="Boedeker C."/>
            <person name="Pinto D."/>
            <person name="Vollmers J."/>
            <person name="Rivas-Marin E."/>
            <person name="Kohn T."/>
            <person name="Peeters S.H."/>
            <person name="Heuer A."/>
            <person name="Rast P."/>
            <person name="Oberbeckmann S."/>
            <person name="Bunk B."/>
            <person name="Jeske O."/>
            <person name="Meyerdierks A."/>
            <person name="Storesund J.E."/>
            <person name="Kallscheuer N."/>
            <person name="Luecker S."/>
            <person name="Lage O.M."/>
            <person name="Pohl T."/>
            <person name="Merkel B.J."/>
            <person name="Hornburger P."/>
            <person name="Mueller R.-W."/>
            <person name="Bruemmer F."/>
            <person name="Labrenz M."/>
            <person name="Spormann A.M."/>
            <person name="Op den Camp H."/>
            <person name="Overmann J."/>
            <person name="Amann R."/>
            <person name="Jetten M.S.M."/>
            <person name="Mascher T."/>
            <person name="Medema M.H."/>
            <person name="Devos D.P."/>
            <person name="Kaster A.-K."/>
            <person name="Ovreas L."/>
            <person name="Rohde M."/>
            <person name="Galperin M.Y."/>
            <person name="Jogler C."/>
        </authorList>
    </citation>
    <scope>NUCLEOTIDE SEQUENCE [LARGE SCALE GENOMIC DNA]</scope>
    <source>
        <strain evidence="2 3">Spb1</strain>
    </source>
</reference>
<dbReference type="KEGG" id="peh:Spb1_33500"/>
<keyword evidence="3" id="KW-1185">Reference proteome</keyword>
<protein>
    <submittedName>
        <fullName evidence="2">Uncharacterized protein</fullName>
    </submittedName>
</protein>
<dbReference type="OrthoDB" id="211423at2"/>
<proteinExistence type="predicted"/>
<feature type="chain" id="PRO_5022058493" evidence="1">
    <location>
        <begin position="23"/>
        <end position="267"/>
    </location>
</feature>
<organism evidence="2 3">
    <name type="scientific">Planctopirus ephydatiae</name>
    <dbReference type="NCBI Taxonomy" id="2528019"/>
    <lineage>
        <taxon>Bacteria</taxon>
        <taxon>Pseudomonadati</taxon>
        <taxon>Planctomycetota</taxon>
        <taxon>Planctomycetia</taxon>
        <taxon>Planctomycetales</taxon>
        <taxon>Planctomycetaceae</taxon>
        <taxon>Planctopirus</taxon>
    </lineage>
</organism>
<accession>A0A518GS41</accession>
<keyword evidence="1" id="KW-0732">Signal</keyword>
<sequence length="267" mass="28323" precursor="true">MKLCITIILLVIINLPTKFAQADPPLRFLRTEQGGVRLSLNTYTRVVMPDFHPPINTDSDSYSSGFVETAQESVTSASTILTNNAISHLQGDIVAEGDGDTTISAPAIVLGTHNISLDGSDPSDANLSASVGLDWDVEFVADNESELRENFGFYTVSVSVSYEAQALTSGIAHFNHGASGYIQVTVGEQIVTVYALDGVWVSDSNGIVTVTEPSSGIFSVSASSELFIEHDDVVDISGALWYNLTSATVDGGAVLGVSDMVIQVRVE</sequence>
<dbReference type="Proteomes" id="UP000315349">
    <property type="component" value="Chromosome"/>
</dbReference>
<name>A0A518GS41_9PLAN</name>
<dbReference type="EMBL" id="CP036299">
    <property type="protein sequence ID" value="QDV31406.1"/>
    <property type="molecule type" value="Genomic_DNA"/>
</dbReference>